<feature type="repeat" description="ANK" evidence="3">
    <location>
        <begin position="124"/>
        <end position="156"/>
    </location>
</feature>
<feature type="region of interest" description="Disordered" evidence="5">
    <location>
        <begin position="1282"/>
        <end position="1307"/>
    </location>
</feature>
<dbReference type="SUPFAM" id="SSF52467">
    <property type="entry name" value="DHS-like NAD/FAD-binding domain"/>
    <property type="match status" value="1"/>
</dbReference>
<dbReference type="PROSITE" id="PS50297">
    <property type="entry name" value="ANK_REP_REGION"/>
    <property type="match status" value="2"/>
</dbReference>
<protein>
    <submittedName>
        <fullName evidence="6">Uncharacterized protein</fullName>
    </submittedName>
</protein>
<evidence type="ECO:0000256" key="5">
    <source>
        <dbReference type="SAM" id="MobiDB-lite"/>
    </source>
</evidence>
<comment type="caution">
    <text evidence="6">The sequence shown here is derived from an EMBL/GenBank/DDBJ whole genome shotgun (WGS) entry which is preliminary data.</text>
</comment>
<feature type="coiled-coil region" evidence="4">
    <location>
        <begin position="666"/>
        <end position="812"/>
    </location>
</feature>
<dbReference type="SUPFAM" id="SSF48403">
    <property type="entry name" value="Ankyrin repeat"/>
    <property type="match status" value="2"/>
</dbReference>
<keyword evidence="2 3" id="KW-0040">ANK repeat</keyword>
<dbReference type="PANTHER" id="PTHR24198:SF194">
    <property type="entry name" value="INVERSIN-A"/>
    <property type="match status" value="1"/>
</dbReference>
<accession>A0ABN9PX74</accession>
<dbReference type="InterPro" id="IPR002110">
    <property type="entry name" value="Ankyrin_rpt"/>
</dbReference>
<gene>
    <name evidence="6" type="ORF">PCOR1329_LOCUS6014</name>
</gene>
<feature type="region of interest" description="Disordered" evidence="5">
    <location>
        <begin position="549"/>
        <end position="577"/>
    </location>
</feature>
<dbReference type="EMBL" id="CAUYUJ010001603">
    <property type="protein sequence ID" value="CAK0796708.1"/>
    <property type="molecule type" value="Genomic_DNA"/>
</dbReference>
<keyword evidence="7" id="KW-1185">Reference proteome</keyword>
<feature type="region of interest" description="Disordered" evidence="5">
    <location>
        <begin position="812"/>
        <end position="866"/>
    </location>
</feature>
<feature type="compositionally biased region" description="Polar residues" evidence="5">
    <location>
        <begin position="917"/>
        <end position="926"/>
    </location>
</feature>
<dbReference type="PROSITE" id="PS50088">
    <property type="entry name" value="ANK_REPEAT"/>
    <property type="match status" value="2"/>
</dbReference>
<dbReference type="Proteomes" id="UP001189429">
    <property type="component" value="Unassembled WGS sequence"/>
</dbReference>
<keyword evidence="4" id="KW-0175">Coiled coil</keyword>
<dbReference type="Gene3D" id="1.25.40.20">
    <property type="entry name" value="Ankyrin repeat-containing domain"/>
    <property type="match status" value="3"/>
</dbReference>
<evidence type="ECO:0000256" key="1">
    <source>
        <dbReference type="ARBA" id="ARBA00022737"/>
    </source>
</evidence>
<dbReference type="Pfam" id="PF00023">
    <property type="entry name" value="Ank"/>
    <property type="match status" value="1"/>
</dbReference>
<feature type="repeat" description="ANK" evidence="3">
    <location>
        <begin position="387"/>
        <end position="411"/>
    </location>
</feature>
<feature type="compositionally biased region" description="Basic and acidic residues" evidence="5">
    <location>
        <begin position="564"/>
        <end position="577"/>
    </location>
</feature>
<dbReference type="SMART" id="SM00248">
    <property type="entry name" value="ANK"/>
    <property type="match status" value="7"/>
</dbReference>
<evidence type="ECO:0000256" key="2">
    <source>
        <dbReference type="ARBA" id="ARBA00023043"/>
    </source>
</evidence>
<keyword evidence="1" id="KW-0677">Repeat</keyword>
<feature type="region of interest" description="Disordered" evidence="5">
    <location>
        <begin position="880"/>
        <end position="932"/>
    </location>
</feature>
<feature type="region of interest" description="Disordered" evidence="5">
    <location>
        <begin position="1091"/>
        <end position="1117"/>
    </location>
</feature>
<evidence type="ECO:0000313" key="6">
    <source>
        <dbReference type="EMBL" id="CAK0796708.1"/>
    </source>
</evidence>
<evidence type="ECO:0000313" key="7">
    <source>
        <dbReference type="Proteomes" id="UP001189429"/>
    </source>
</evidence>
<dbReference type="InterPro" id="IPR029035">
    <property type="entry name" value="DHS-like_NAD/FAD-binding_dom"/>
</dbReference>
<name>A0ABN9PX74_9DINO</name>
<dbReference type="InterPro" id="IPR036770">
    <property type="entry name" value="Ankyrin_rpt-contain_sf"/>
</dbReference>
<reference evidence="6" key="1">
    <citation type="submission" date="2023-10" db="EMBL/GenBank/DDBJ databases">
        <authorList>
            <person name="Chen Y."/>
            <person name="Shah S."/>
            <person name="Dougan E. K."/>
            <person name="Thang M."/>
            <person name="Chan C."/>
        </authorList>
    </citation>
    <scope>NUCLEOTIDE SEQUENCE [LARGE SCALE GENOMIC DNA]</scope>
</reference>
<sequence>MSSPCDGTTWELLEHGALEQLLDDHLVEHRGALERVAEEHWREVAELKAQLFRLEREGSRCTAAGGASPAPPRAEAQARVVGGAPSRKHCWPPLHAAAGDGQLQVVRHLCEQVAAAVDTPDTKHGFTPLRVAAHNGQLEVVRYLWEQAKAFDLVRTVLLHFESASEASNFLTQYEADGYAVSGNVLGGCVCVLRGPDESVLLANLRLSEDASRVDLGLELDALLEFGIHQHAGPFRETAADTRGHCGDIGELSRELDGPRPGHNIGFSVFEDSRLSYKECQVLLAGELDLDFVGASVAALKEDLKRLQAKIAAGAPDGWTRLHAAARAGQLEVVLRMCEHARVAAHAPRSKNGWTPLRTAARAGQLEVARYLCECAEVAADIFTVHDGGTPLYIAALSGYLGIVRYLCEQGTVAADAPGTEDGGTLLHAAAHFGQLEVVRCLCGQGKVATDAPNTKYGGTPLHSAACAGQLEVAQCLCERAEVSPDSANAQGSGTPFHIAALGGKLEVLAASRGSRRPRRATPMARGPGRIIDALFGNGTMDRMLASVTGEPKRLPPPAGPPRPPDEGDSDRLEQSIRKQEQQTLAIEKMMAELQMLMVSKVEEEKKINTDLRQDMDDLKLQISTVQESYSNACDQLEMTQVELQSRVNTVTAELTQERVMADERAMTAAERSKELEEQVRKIEEERKRLYDQRSVITGEVKSLTEKVVSGQAEKAQLQEKAAATETEKAELERNIAEVYADKAQLGQELSAASERGRELQQAAAEAEAQTALLLEQRKVITGEVANLTQKVVNTENDKAMLNQEIAELESQNADLGGGPARTASQETRVSAKRGAVERSPREDATQYDGDTKRAQDDSPRPFGGAVTRNVCEAATQWENQAQTKVPAESSMETDAQPDALEEPAAHGTGGPAIGDSSFTTTGSPASPNPAAEQPAWWQMLQTLQACSVEVSADRSADAHGWHVRAWGGQGAPRWTRAVGASARSAAARRAGPAFRGPLARPPAGVVVELQEWLDRQVLSTLAGEVQALSAFLAEAEWLVQISMHRFFCSSLAPEARLQVVALLPLSCHPAAGAMARQHSRVGAGTCQLQEDARRGGGGSTISGLEGDRDSLEGRVTASKAEARRLTDRVRRRRLRAAPRFRARAAPPRAMGPAPSKPSRPEFEALLGQLEEGCRDAAEVLRTADVLLLCTGAGFSADSGLAVYKDIAGLRAYEELGLCYHDICRPEWLHSDPELFYGFWGTCYNDYRDTEPHDGYGLVRGWRDRFFASSLAARSIRNRLDGGKRRGKSVGGTEYGGSASSQSSPYKAGCGGARGVFGF</sequence>
<dbReference type="PANTHER" id="PTHR24198">
    <property type="entry name" value="ANKYRIN REPEAT AND PROTEIN KINASE DOMAIN-CONTAINING PROTEIN"/>
    <property type="match status" value="1"/>
</dbReference>
<evidence type="ECO:0000256" key="4">
    <source>
        <dbReference type="SAM" id="Coils"/>
    </source>
</evidence>
<feature type="coiled-coil region" evidence="4">
    <location>
        <begin position="602"/>
        <end position="629"/>
    </location>
</feature>
<organism evidence="6 7">
    <name type="scientific">Prorocentrum cordatum</name>
    <dbReference type="NCBI Taxonomy" id="2364126"/>
    <lineage>
        <taxon>Eukaryota</taxon>
        <taxon>Sar</taxon>
        <taxon>Alveolata</taxon>
        <taxon>Dinophyceae</taxon>
        <taxon>Prorocentrales</taxon>
        <taxon>Prorocentraceae</taxon>
        <taxon>Prorocentrum</taxon>
    </lineage>
</organism>
<proteinExistence type="predicted"/>
<evidence type="ECO:0000256" key="3">
    <source>
        <dbReference type="PROSITE-ProRule" id="PRU00023"/>
    </source>
</evidence>
<feature type="compositionally biased region" description="Basic and acidic residues" evidence="5">
    <location>
        <begin position="835"/>
        <end position="860"/>
    </location>
</feature>
<dbReference type="Pfam" id="PF12796">
    <property type="entry name" value="Ank_2"/>
    <property type="match status" value="3"/>
</dbReference>